<comment type="caution">
    <text evidence="2">The sequence shown here is derived from an EMBL/GenBank/DDBJ whole genome shotgun (WGS) entry which is preliminary data.</text>
</comment>
<dbReference type="EMBL" id="ANFO01001315">
    <property type="protein sequence ID" value="KGQ02945.1"/>
    <property type="molecule type" value="Genomic_DNA"/>
</dbReference>
<organism evidence="2 3">
    <name type="scientific">Beauveria bassiana D1-5</name>
    <dbReference type="NCBI Taxonomy" id="1245745"/>
    <lineage>
        <taxon>Eukaryota</taxon>
        <taxon>Fungi</taxon>
        <taxon>Dikarya</taxon>
        <taxon>Ascomycota</taxon>
        <taxon>Pezizomycotina</taxon>
        <taxon>Sordariomycetes</taxon>
        <taxon>Hypocreomycetidae</taxon>
        <taxon>Hypocreales</taxon>
        <taxon>Cordycipitaceae</taxon>
        <taxon>Beauveria</taxon>
    </lineage>
</organism>
<proteinExistence type="predicted"/>
<accession>A0A0A2VA21</accession>
<sequence length="133" mass="14323">MGDTAQAYQPVMLAKASAVGKLNVPSCVQAYKGRKTNLYTLSHNQAHHPRKFSLRMMPHNKTDQSPTQGDGATTAIASIEPPAHEVPSVGVVYLHEVPVGEVLNLSDLERKDVERSTAEKNKSEDAGGGMSKN</sequence>
<evidence type="ECO:0000313" key="3">
    <source>
        <dbReference type="Proteomes" id="UP000030106"/>
    </source>
</evidence>
<dbReference type="Proteomes" id="UP000030106">
    <property type="component" value="Unassembled WGS sequence"/>
</dbReference>
<reference evidence="2 3" key="1">
    <citation type="submission" date="2012-10" db="EMBL/GenBank/DDBJ databases">
        <title>Genome sequencing and analysis of entomopathogenic fungi Beauveria bassiana D1-5.</title>
        <authorList>
            <person name="Li Q."/>
            <person name="Wang L."/>
            <person name="Zhang Z."/>
            <person name="Wang Q."/>
            <person name="Ren J."/>
            <person name="Wang M."/>
            <person name="Xu W."/>
            <person name="Wang J."/>
            <person name="Lu Y."/>
            <person name="Du Q."/>
            <person name="Sun Z."/>
        </authorList>
    </citation>
    <scope>NUCLEOTIDE SEQUENCE [LARGE SCALE GENOMIC DNA]</scope>
    <source>
        <strain evidence="2 3">D1-5</strain>
    </source>
</reference>
<feature type="region of interest" description="Disordered" evidence="1">
    <location>
        <begin position="104"/>
        <end position="133"/>
    </location>
</feature>
<dbReference type="HOGENOM" id="CLU_1906381_0_0_1"/>
<evidence type="ECO:0000313" key="2">
    <source>
        <dbReference type="EMBL" id="KGQ02945.1"/>
    </source>
</evidence>
<gene>
    <name evidence="2" type="ORF">BBAD15_g11833</name>
</gene>
<protein>
    <submittedName>
        <fullName evidence="2">Uncharacterized protein</fullName>
    </submittedName>
</protein>
<name>A0A0A2VA21_BEABA</name>
<dbReference type="AlphaFoldDB" id="A0A0A2VA21"/>
<feature type="compositionally biased region" description="Basic and acidic residues" evidence="1">
    <location>
        <begin position="107"/>
        <end position="125"/>
    </location>
</feature>
<evidence type="ECO:0000256" key="1">
    <source>
        <dbReference type="SAM" id="MobiDB-lite"/>
    </source>
</evidence>